<dbReference type="EMBL" id="CP045571">
    <property type="protein sequence ID" value="QFX95945.1"/>
    <property type="molecule type" value="Genomic_DNA"/>
</dbReference>
<dbReference type="RefSeq" id="WP_153940587.1">
    <property type="nucleotide sequence ID" value="NZ_CP045571.1"/>
</dbReference>
<reference evidence="2 3" key="1">
    <citation type="submission" date="2019-10" db="EMBL/GenBank/DDBJ databases">
        <authorList>
            <person name="Wang R."/>
        </authorList>
    </citation>
    <scope>NUCLEOTIDE SEQUENCE [LARGE SCALE GENOMIC DNA]</scope>
    <source>
        <strain evidence="2 3">ATCC 19377</strain>
    </source>
</reference>
<keyword evidence="1" id="KW-0472">Membrane</keyword>
<keyword evidence="1" id="KW-0812">Transmembrane</keyword>
<evidence type="ECO:0000313" key="2">
    <source>
        <dbReference type="EMBL" id="QFX95945.1"/>
    </source>
</evidence>
<gene>
    <name evidence="2" type="ORF">GCD22_01643</name>
</gene>
<keyword evidence="1" id="KW-1133">Transmembrane helix</keyword>
<name>A0A5P9XPM1_ACITH</name>
<dbReference type="GeneID" id="60695986"/>
<sequence>MPADLSFLAWLWLVIPTAIGLLLVWVVALEVQQVYCNFLVWIRGLKDENKNKI</sequence>
<organism evidence="2 3">
    <name type="scientific">Acidithiobacillus thiooxidans ATCC 19377</name>
    <dbReference type="NCBI Taxonomy" id="637390"/>
    <lineage>
        <taxon>Bacteria</taxon>
        <taxon>Pseudomonadati</taxon>
        <taxon>Pseudomonadota</taxon>
        <taxon>Acidithiobacillia</taxon>
        <taxon>Acidithiobacillales</taxon>
        <taxon>Acidithiobacillaceae</taxon>
        <taxon>Acidithiobacillus</taxon>
    </lineage>
</organism>
<evidence type="ECO:0000256" key="1">
    <source>
        <dbReference type="SAM" id="Phobius"/>
    </source>
</evidence>
<accession>A0A5P9XPM1</accession>
<protein>
    <submittedName>
        <fullName evidence="2">Uncharacterized protein</fullName>
    </submittedName>
</protein>
<dbReference type="Proteomes" id="UP000363590">
    <property type="component" value="Chromosome"/>
</dbReference>
<feature type="transmembrane region" description="Helical" evidence="1">
    <location>
        <begin position="7"/>
        <end position="28"/>
    </location>
</feature>
<evidence type="ECO:0000313" key="3">
    <source>
        <dbReference type="Proteomes" id="UP000363590"/>
    </source>
</evidence>
<dbReference type="AlphaFoldDB" id="A0A5P9XPM1"/>
<dbReference type="KEGG" id="atx:GCD22_01643"/>
<proteinExistence type="predicted"/>